<dbReference type="SUPFAM" id="SSF46785">
    <property type="entry name" value="Winged helix' DNA-binding domain"/>
    <property type="match status" value="1"/>
</dbReference>
<dbReference type="Proteomes" id="UP000216052">
    <property type="component" value="Chromosome"/>
</dbReference>
<comment type="similarity">
    <text evidence="1">Belongs to the LysR transcriptional regulatory family.</text>
</comment>
<dbReference type="InterPro" id="IPR036388">
    <property type="entry name" value="WH-like_DNA-bd_sf"/>
</dbReference>
<evidence type="ECO:0000313" key="7">
    <source>
        <dbReference type="Proteomes" id="UP000216052"/>
    </source>
</evidence>
<keyword evidence="7" id="KW-1185">Reference proteome</keyword>
<sequence>MSSSRLWGRFKKVKSQIFDTSILEENCKKTKAKCLDPYNISGFRESTYIKGEGIRVDILQLKYFQTVAKLEHMTKAARELQIAQPALSVTIARLEEDLGVPLFNRIGRNIVLNEYGKAFLKKANKALTELEEGRQELADLAGSEYGFVAVTSTALNKIFCNILGSFVRLYPKINFRLMQIADDDTKLRLLETGEVDFSFINKPVKQLGIARVPLMAEEIFLAVSPEHRFANRSSVFLSELAEERFINLKTNHSLRELYDRLCKKADFVPNIVCECDAPIGMVNLVSAGLGVAFILSSKEEQQDLPVVLLKVVDFDYQSVLQLIWKEKQYLSKAAIHFREYVIQYFTDRIAVKCEPIP</sequence>
<dbReference type="InterPro" id="IPR005119">
    <property type="entry name" value="LysR_subst-bd"/>
</dbReference>
<keyword evidence="2" id="KW-0805">Transcription regulation</keyword>
<dbReference type="InterPro" id="IPR036390">
    <property type="entry name" value="WH_DNA-bd_sf"/>
</dbReference>
<reference evidence="6" key="1">
    <citation type="submission" date="2024-05" db="EMBL/GenBank/DDBJ databases">
        <title>Isolation and characterization of Sporomusa carbonis sp. nov., a carboxydotrophic hydrogenogen in the genus of Sporomusa isolated from a charcoal burning pile.</title>
        <authorList>
            <person name="Boeer T."/>
            <person name="Rosenbaum F."/>
            <person name="Eysell L."/>
            <person name="Mueller V."/>
            <person name="Daniel R."/>
            <person name="Poehlein A."/>
        </authorList>
    </citation>
    <scope>NUCLEOTIDE SEQUENCE [LARGE SCALE GENOMIC DNA]</scope>
    <source>
        <strain evidence="6">DSM 3132</strain>
    </source>
</reference>
<name>A0ABZ3J852_SPOA4</name>
<dbReference type="PRINTS" id="PR00039">
    <property type="entry name" value="HTHLYSR"/>
</dbReference>
<evidence type="ECO:0000256" key="4">
    <source>
        <dbReference type="ARBA" id="ARBA00023163"/>
    </source>
</evidence>
<dbReference type="Gene3D" id="1.10.10.10">
    <property type="entry name" value="Winged helix-like DNA-binding domain superfamily/Winged helix DNA-binding domain"/>
    <property type="match status" value="1"/>
</dbReference>
<dbReference type="Pfam" id="PF00126">
    <property type="entry name" value="HTH_1"/>
    <property type="match status" value="1"/>
</dbReference>
<organism evidence="6 7">
    <name type="scientific">Sporomusa acidovorans (strain ATCC 49682 / DSM 3132 / Mol)</name>
    <dbReference type="NCBI Taxonomy" id="1123286"/>
    <lineage>
        <taxon>Bacteria</taxon>
        <taxon>Bacillati</taxon>
        <taxon>Bacillota</taxon>
        <taxon>Negativicutes</taxon>
        <taxon>Selenomonadales</taxon>
        <taxon>Sporomusaceae</taxon>
        <taxon>Sporomusa</taxon>
    </lineage>
</organism>
<accession>A0ABZ3J852</accession>
<dbReference type="PANTHER" id="PTHR30419:SF28">
    <property type="entry name" value="HTH-TYPE TRANSCRIPTIONAL REGULATOR BSDA"/>
    <property type="match status" value="1"/>
</dbReference>
<dbReference type="InterPro" id="IPR000847">
    <property type="entry name" value="LysR_HTH_N"/>
</dbReference>
<keyword evidence="3" id="KW-0238">DNA-binding</keyword>
<feature type="domain" description="HTH lysR-type" evidence="5">
    <location>
        <begin position="56"/>
        <end position="113"/>
    </location>
</feature>
<dbReference type="SUPFAM" id="SSF53850">
    <property type="entry name" value="Periplasmic binding protein-like II"/>
    <property type="match status" value="1"/>
</dbReference>
<evidence type="ECO:0000259" key="5">
    <source>
        <dbReference type="PROSITE" id="PS50931"/>
    </source>
</evidence>
<dbReference type="Pfam" id="PF03466">
    <property type="entry name" value="LysR_substrate"/>
    <property type="match status" value="1"/>
</dbReference>
<dbReference type="EMBL" id="CP155571">
    <property type="protein sequence ID" value="XFO74572.1"/>
    <property type="molecule type" value="Genomic_DNA"/>
</dbReference>
<evidence type="ECO:0000256" key="3">
    <source>
        <dbReference type="ARBA" id="ARBA00023125"/>
    </source>
</evidence>
<keyword evidence="4" id="KW-0804">Transcription</keyword>
<dbReference type="InterPro" id="IPR050950">
    <property type="entry name" value="HTH-type_LysR_regulators"/>
</dbReference>
<protein>
    <submittedName>
        <fullName evidence="6">HTH-type transcriptional regulator HdfR</fullName>
    </submittedName>
</protein>
<dbReference type="Gene3D" id="3.40.190.290">
    <property type="match status" value="1"/>
</dbReference>
<evidence type="ECO:0000313" key="6">
    <source>
        <dbReference type="EMBL" id="XFO74572.1"/>
    </source>
</evidence>
<dbReference type="PROSITE" id="PS50931">
    <property type="entry name" value="HTH_LYSR"/>
    <property type="match status" value="1"/>
</dbReference>
<proteinExistence type="inferred from homology"/>
<dbReference type="PANTHER" id="PTHR30419">
    <property type="entry name" value="HTH-TYPE TRANSCRIPTIONAL REGULATOR YBHD"/>
    <property type="match status" value="1"/>
</dbReference>
<evidence type="ECO:0000256" key="1">
    <source>
        <dbReference type="ARBA" id="ARBA00009437"/>
    </source>
</evidence>
<evidence type="ECO:0000256" key="2">
    <source>
        <dbReference type="ARBA" id="ARBA00023015"/>
    </source>
</evidence>
<gene>
    <name evidence="6" type="primary">hdfR_8</name>
    <name evidence="6" type="ORF">SPACI_046820</name>
</gene>
<dbReference type="CDD" id="cd05466">
    <property type="entry name" value="PBP2_LTTR_substrate"/>
    <property type="match status" value="1"/>
</dbReference>